<organism evidence="1 2">
    <name type="scientific">Penstemon smallii</name>
    <dbReference type="NCBI Taxonomy" id="265156"/>
    <lineage>
        <taxon>Eukaryota</taxon>
        <taxon>Viridiplantae</taxon>
        <taxon>Streptophyta</taxon>
        <taxon>Embryophyta</taxon>
        <taxon>Tracheophyta</taxon>
        <taxon>Spermatophyta</taxon>
        <taxon>Magnoliopsida</taxon>
        <taxon>eudicotyledons</taxon>
        <taxon>Gunneridae</taxon>
        <taxon>Pentapetalae</taxon>
        <taxon>asterids</taxon>
        <taxon>lamiids</taxon>
        <taxon>Lamiales</taxon>
        <taxon>Plantaginaceae</taxon>
        <taxon>Cheloneae</taxon>
        <taxon>Penstemon</taxon>
    </lineage>
</organism>
<dbReference type="Proteomes" id="UP001634393">
    <property type="component" value="Unassembled WGS sequence"/>
</dbReference>
<sequence length="106" mass="12051">MIGAFTKDDEVYLQFAWGVNNLNGYNKTIENIKVIFILFKPTKIYWSVIQQDPQCASMHESAGKASSCMSNSKISILFLDQLVDIVMPLATNRICIKFHSIDNPNY</sequence>
<gene>
    <name evidence="1" type="ORF">ACJIZ3_011937</name>
</gene>
<evidence type="ECO:0000313" key="1">
    <source>
        <dbReference type="EMBL" id="KAL3850055.1"/>
    </source>
</evidence>
<reference evidence="1 2" key="1">
    <citation type="submission" date="2024-12" db="EMBL/GenBank/DDBJ databases">
        <title>The unique morphological basis and parallel evolutionary history of personate flowers in Penstemon.</title>
        <authorList>
            <person name="Depatie T.H."/>
            <person name="Wessinger C.A."/>
        </authorList>
    </citation>
    <scope>NUCLEOTIDE SEQUENCE [LARGE SCALE GENOMIC DNA]</scope>
    <source>
        <strain evidence="1">WTNN_2</strain>
        <tissue evidence="1">Leaf</tissue>
    </source>
</reference>
<protein>
    <submittedName>
        <fullName evidence="1">Uncharacterized protein</fullName>
    </submittedName>
</protein>
<dbReference type="AlphaFoldDB" id="A0ABD3UKX9"/>
<evidence type="ECO:0000313" key="2">
    <source>
        <dbReference type="Proteomes" id="UP001634393"/>
    </source>
</evidence>
<keyword evidence="2" id="KW-1185">Reference proteome</keyword>
<name>A0ABD3UKX9_9LAMI</name>
<accession>A0ABD3UKX9</accession>
<comment type="caution">
    <text evidence="1">The sequence shown here is derived from an EMBL/GenBank/DDBJ whole genome shotgun (WGS) entry which is preliminary data.</text>
</comment>
<proteinExistence type="predicted"/>
<dbReference type="EMBL" id="JBJXBP010000001">
    <property type="protein sequence ID" value="KAL3850055.1"/>
    <property type="molecule type" value="Genomic_DNA"/>
</dbReference>